<dbReference type="EMBL" id="JBAMMX010000006">
    <property type="protein sequence ID" value="KAK6938286.1"/>
    <property type="molecule type" value="Genomic_DNA"/>
</dbReference>
<dbReference type="AlphaFoldDB" id="A0AAN8VY86"/>
<accession>A0AAN8VY86</accession>
<evidence type="ECO:0000313" key="1">
    <source>
        <dbReference type="EMBL" id="KAK6938286.1"/>
    </source>
</evidence>
<proteinExistence type="predicted"/>
<reference evidence="1 2" key="1">
    <citation type="submission" date="2023-12" db="EMBL/GenBank/DDBJ databases">
        <title>A high-quality genome assembly for Dillenia turbinata (Dilleniales).</title>
        <authorList>
            <person name="Chanderbali A."/>
        </authorList>
    </citation>
    <scope>NUCLEOTIDE SEQUENCE [LARGE SCALE GENOMIC DNA]</scope>
    <source>
        <strain evidence="1">LSX21</strain>
        <tissue evidence="1">Leaf</tissue>
    </source>
</reference>
<comment type="caution">
    <text evidence="1">The sequence shown here is derived from an EMBL/GenBank/DDBJ whole genome shotgun (WGS) entry which is preliminary data.</text>
</comment>
<keyword evidence="2" id="KW-1185">Reference proteome</keyword>
<dbReference type="Proteomes" id="UP001370490">
    <property type="component" value="Unassembled WGS sequence"/>
</dbReference>
<name>A0AAN8VY86_9MAGN</name>
<gene>
    <name evidence="1" type="ORF">RJ641_031794</name>
</gene>
<organism evidence="1 2">
    <name type="scientific">Dillenia turbinata</name>
    <dbReference type="NCBI Taxonomy" id="194707"/>
    <lineage>
        <taxon>Eukaryota</taxon>
        <taxon>Viridiplantae</taxon>
        <taxon>Streptophyta</taxon>
        <taxon>Embryophyta</taxon>
        <taxon>Tracheophyta</taxon>
        <taxon>Spermatophyta</taxon>
        <taxon>Magnoliopsida</taxon>
        <taxon>eudicotyledons</taxon>
        <taxon>Gunneridae</taxon>
        <taxon>Pentapetalae</taxon>
        <taxon>Dilleniales</taxon>
        <taxon>Dilleniaceae</taxon>
        <taxon>Dillenia</taxon>
    </lineage>
</organism>
<evidence type="ECO:0000313" key="2">
    <source>
        <dbReference type="Proteomes" id="UP001370490"/>
    </source>
</evidence>
<sequence length="108" mass="12356">MLLFFGAADEKKWGITGIDSKLYILQLDFSNDLALNTFFMKVAFGLGCKDFCVFRFSLQLLNPFTVSPVQDDSKRCGQLFFSLASRLDLGVFLVSWMMQHPLQTQTKR</sequence>
<protein>
    <submittedName>
        <fullName evidence="1">Uncharacterized protein</fullName>
    </submittedName>
</protein>